<reference evidence="3 4" key="1">
    <citation type="submission" date="2019-02" db="EMBL/GenBank/DDBJ databases">
        <title>Deep-cultivation of Planctomycetes and their phenomic and genomic characterization uncovers novel biology.</title>
        <authorList>
            <person name="Wiegand S."/>
            <person name="Jogler M."/>
            <person name="Boedeker C."/>
            <person name="Pinto D."/>
            <person name="Vollmers J."/>
            <person name="Rivas-Marin E."/>
            <person name="Kohn T."/>
            <person name="Peeters S.H."/>
            <person name="Heuer A."/>
            <person name="Rast P."/>
            <person name="Oberbeckmann S."/>
            <person name="Bunk B."/>
            <person name="Jeske O."/>
            <person name="Meyerdierks A."/>
            <person name="Storesund J.E."/>
            <person name="Kallscheuer N."/>
            <person name="Luecker S."/>
            <person name="Lage O.M."/>
            <person name="Pohl T."/>
            <person name="Merkel B.J."/>
            <person name="Hornburger P."/>
            <person name="Mueller R.-W."/>
            <person name="Bruemmer F."/>
            <person name="Labrenz M."/>
            <person name="Spormann A.M."/>
            <person name="Op den Camp H."/>
            <person name="Overmann J."/>
            <person name="Amann R."/>
            <person name="Jetten M.S.M."/>
            <person name="Mascher T."/>
            <person name="Medema M.H."/>
            <person name="Devos D.P."/>
            <person name="Kaster A.-K."/>
            <person name="Ovreas L."/>
            <person name="Rohde M."/>
            <person name="Galperin M.Y."/>
            <person name="Jogler C."/>
        </authorList>
    </citation>
    <scope>NUCLEOTIDE SEQUENCE [LARGE SCALE GENOMIC DNA]</scope>
    <source>
        <strain evidence="3 4">TBK1r</strain>
    </source>
</reference>
<dbReference type="Pfam" id="PF07811">
    <property type="entry name" value="TadE"/>
    <property type="match status" value="1"/>
</dbReference>
<evidence type="ECO:0000259" key="2">
    <source>
        <dbReference type="Pfam" id="PF07811"/>
    </source>
</evidence>
<dbReference type="RefSeq" id="WP_145210149.1">
    <property type="nucleotide sequence ID" value="NZ_CP036432.1"/>
</dbReference>
<proteinExistence type="predicted"/>
<evidence type="ECO:0000256" key="1">
    <source>
        <dbReference type="SAM" id="Phobius"/>
    </source>
</evidence>
<dbReference type="InterPro" id="IPR012495">
    <property type="entry name" value="TadE-like_dom"/>
</dbReference>
<dbReference type="EMBL" id="CP036432">
    <property type="protein sequence ID" value="QDV83381.1"/>
    <property type="molecule type" value="Genomic_DNA"/>
</dbReference>
<accession>A0ABX5XNJ7</accession>
<sequence>MNALRRRRKGAAAVEFALVAPFLILLVLGIIEFGRGMMVQQLLTNASREGAREAALPDATADSVKQKVVEFLSDASVSVSPSDVTVDPDPSAAFDNEQITVKVEVGYNEIGWINGSFLNGVTLSATTKMRSERLD</sequence>
<organism evidence="3 4">
    <name type="scientific">Stieleria magnilauensis</name>
    <dbReference type="NCBI Taxonomy" id="2527963"/>
    <lineage>
        <taxon>Bacteria</taxon>
        <taxon>Pseudomonadati</taxon>
        <taxon>Planctomycetota</taxon>
        <taxon>Planctomycetia</taxon>
        <taxon>Pirellulales</taxon>
        <taxon>Pirellulaceae</taxon>
        <taxon>Stieleria</taxon>
    </lineage>
</organism>
<gene>
    <name evidence="3" type="ORF">TBK1r_23190</name>
</gene>
<keyword evidence="1" id="KW-0812">Transmembrane</keyword>
<evidence type="ECO:0000313" key="4">
    <source>
        <dbReference type="Proteomes" id="UP000318081"/>
    </source>
</evidence>
<dbReference type="Proteomes" id="UP000318081">
    <property type="component" value="Chromosome"/>
</dbReference>
<name>A0ABX5XNJ7_9BACT</name>
<feature type="transmembrane region" description="Helical" evidence="1">
    <location>
        <begin position="12"/>
        <end position="31"/>
    </location>
</feature>
<keyword evidence="4" id="KW-1185">Reference proteome</keyword>
<evidence type="ECO:0000313" key="3">
    <source>
        <dbReference type="EMBL" id="QDV83381.1"/>
    </source>
</evidence>
<protein>
    <submittedName>
        <fullName evidence="3">TadE-like protein</fullName>
    </submittedName>
</protein>
<keyword evidence="1" id="KW-1133">Transmembrane helix</keyword>
<feature type="domain" description="TadE-like" evidence="2">
    <location>
        <begin position="10"/>
        <end position="52"/>
    </location>
</feature>
<keyword evidence="1" id="KW-0472">Membrane</keyword>